<feature type="transmembrane region" description="Helical" evidence="7">
    <location>
        <begin position="126"/>
        <end position="148"/>
    </location>
</feature>
<dbReference type="EMBL" id="PSYR01000002">
    <property type="protein sequence ID" value="RCN55753.1"/>
    <property type="molecule type" value="Genomic_DNA"/>
</dbReference>
<dbReference type="Pfam" id="PF00482">
    <property type="entry name" value="T2SSF"/>
    <property type="match status" value="2"/>
</dbReference>
<dbReference type="Gene3D" id="1.20.81.30">
    <property type="entry name" value="Type II secretion system (T2SS), domain F"/>
    <property type="match status" value="2"/>
</dbReference>
<dbReference type="PANTHER" id="PTHR30012:SF0">
    <property type="entry name" value="TYPE II SECRETION SYSTEM PROTEIN F-RELATED"/>
    <property type="match status" value="1"/>
</dbReference>
<evidence type="ECO:0000256" key="3">
    <source>
        <dbReference type="ARBA" id="ARBA00022475"/>
    </source>
</evidence>
<keyword evidence="5 7" id="KW-1133">Transmembrane helix</keyword>
<dbReference type="InterPro" id="IPR003004">
    <property type="entry name" value="GspF/PilC"/>
</dbReference>
<evidence type="ECO:0000256" key="2">
    <source>
        <dbReference type="ARBA" id="ARBA00005745"/>
    </source>
</evidence>
<dbReference type="Proteomes" id="UP000253250">
    <property type="component" value="Unassembled WGS sequence"/>
</dbReference>
<dbReference type="RefSeq" id="WP_114282862.1">
    <property type="nucleotide sequence ID" value="NZ_PSYR01000002.1"/>
</dbReference>
<feature type="domain" description="Type II secretion system protein GspF" evidence="8">
    <location>
        <begin position="31"/>
        <end position="148"/>
    </location>
</feature>
<accession>A0A368HBF0</accession>
<gene>
    <name evidence="9" type="ORF">C4900_07460</name>
</gene>
<evidence type="ECO:0000313" key="9">
    <source>
        <dbReference type="EMBL" id="RCN55753.1"/>
    </source>
</evidence>
<keyword evidence="3" id="KW-1003">Cell membrane</keyword>
<sequence>MDRRATASPGPLAHAIFRLMGGMRLRHRIYRRVIVQMAAGRPIKDVFADLAARSERRYGPRDPATQALAHMARGLREGRAISQVFADWFPKEDAALLAIGETTGRVPEILQLIIETGQSRKDLSSVALKGLISPLTNIAASFAVLWYLSDKVMPVFAPLIKGHPVTGLGAVVVGLAHIMRTWAFLIGFPVGLVALGVAFVYSQSRWTGRLRRIFDRFPPWSFTRRIQGALWLSNFAALSQAGMQEKDAMEQMLRNANPYVRERLRAIRNGLLAGRSVGETLARSGFAFPDTDTVDDLTIIANYPDYAARMNTLSVETLKETESAIRLSAKSLGIVMEALSSLLMVIMMLGIFSILQTLMTSVAGA</sequence>
<name>A0A368HBF0_9GAMM</name>
<protein>
    <recommendedName>
        <fullName evidence="8">Type II secretion system protein GspF domain-containing protein</fullName>
    </recommendedName>
</protein>
<feature type="transmembrane region" description="Helical" evidence="7">
    <location>
        <begin position="334"/>
        <end position="355"/>
    </location>
</feature>
<comment type="subcellular location">
    <subcellularLocation>
        <location evidence="1">Cell membrane</location>
        <topology evidence="1">Multi-pass membrane protein</topology>
    </subcellularLocation>
</comment>
<evidence type="ECO:0000256" key="6">
    <source>
        <dbReference type="ARBA" id="ARBA00023136"/>
    </source>
</evidence>
<reference evidence="9 10" key="1">
    <citation type="submission" date="2018-02" db="EMBL/GenBank/DDBJ databases">
        <title>Insights into the biology of acidophilic members of the Acidiferrobacteraceae family derived from comparative genomic analyses.</title>
        <authorList>
            <person name="Issotta F."/>
            <person name="Thyssen C."/>
            <person name="Mena C."/>
            <person name="Moya A."/>
            <person name="Bellenberg S."/>
            <person name="Sproer C."/>
            <person name="Covarrubias P.C."/>
            <person name="Sand W."/>
            <person name="Quatrini R."/>
            <person name="Vera M."/>
        </authorList>
    </citation>
    <scope>NUCLEOTIDE SEQUENCE [LARGE SCALE GENOMIC DNA]</scope>
    <source>
        <strain evidence="10">m-1</strain>
    </source>
</reference>
<comment type="caution">
    <text evidence="9">The sequence shown here is derived from an EMBL/GenBank/DDBJ whole genome shotgun (WGS) entry which is preliminary data.</text>
</comment>
<keyword evidence="10" id="KW-1185">Reference proteome</keyword>
<dbReference type="PANTHER" id="PTHR30012">
    <property type="entry name" value="GENERAL SECRETION PATHWAY PROTEIN"/>
    <property type="match status" value="1"/>
</dbReference>
<evidence type="ECO:0000256" key="5">
    <source>
        <dbReference type="ARBA" id="ARBA00022989"/>
    </source>
</evidence>
<keyword evidence="4 7" id="KW-0812">Transmembrane</keyword>
<dbReference type="OrthoDB" id="7031359at2"/>
<dbReference type="InterPro" id="IPR042094">
    <property type="entry name" value="T2SS_GspF_sf"/>
</dbReference>
<comment type="similarity">
    <text evidence="2">Belongs to the GSP F family.</text>
</comment>
<dbReference type="GO" id="GO:0005886">
    <property type="term" value="C:plasma membrane"/>
    <property type="evidence" value="ECO:0007669"/>
    <property type="project" value="UniProtKB-SubCell"/>
</dbReference>
<feature type="domain" description="Type II secretion system protein GspF" evidence="8">
    <location>
        <begin position="231"/>
        <end position="352"/>
    </location>
</feature>
<keyword evidence="6 7" id="KW-0472">Membrane</keyword>
<evidence type="ECO:0000259" key="8">
    <source>
        <dbReference type="Pfam" id="PF00482"/>
    </source>
</evidence>
<proteinExistence type="inferred from homology"/>
<evidence type="ECO:0000256" key="1">
    <source>
        <dbReference type="ARBA" id="ARBA00004651"/>
    </source>
</evidence>
<feature type="transmembrane region" description="Helical" evidence="7">
    <location>
        <begin position="182"/>
        <end position="202"/>
    </location>
</feature>
<evidence type="ECO:0000256" key="7">
    <source>
        <dbReference type="SAM" id="Phobius"/>
    </source>
</evidence>
<evidence type="ECO:0000313" key="10">
    <source>
        <dbReference type="Proteomes" id="UP000253250"/>
    </source>
</evidence>
<dbReference type="InterPro" id="IPR018076">
    <property type="entry name" value="T2SS_GspF_dom"/>
</dbReference>
<dbReference type="AlphaFoldDB" id="A0A368HBF0"/>
<organism evidence="9 10">
    <name type="scientific">Acidiferrobacter thiooxydans</name>
    <dbReference type="NCBI Taxonomy" id="163359"/>
    <lineage>
        <taxon>Bacteria</taxon>
        <taxon>Pseudomonadati</taxon>
        <taxon>Pseudomonadota</taxon>
        <taxon>Gammaproteobacteria</taxon>
        <taxon>Acidiferrobacterales</taxon>
        <taxon>Acidiferrobacteraceae</taxon>
        <taxon>Acidiferrobacter</taxon>
    </lineage>
</organism>
<evidence type="ECO:0000256" key="4">
    <source>
        <dbReference type="ARBA" id="ARBA00022692"/>
    </source>
</evidence>